<evidence type="ECO:0000256" key="1">
    <source>
        <dbReference type="ARBA" id="ARBA00001936"/>
    </source>
</evidence>
<dbReference type="Gene3D" id="1.10.1410.10">
    <property type="match status" value="1"/>
</dbReference>
<dbReference type="GO" id="GO:0043634">
    <property type="term" value="P:polyadenylation-dependent ncRNA catabolic process"/>
    <property type="evidence" value="ECO:0007669"/>
    <property type="project" value="TreeGrafter"/>
</dbReference>
<feature type="compositionally biased region" description="Basic and acidic residues" evidence="7">
    <location>
        <begin position="533"/>
        <end position="555"/>
    </location>
</feature>
<dbReference type="eggNOG" id="KOG1906">
    <property type="taxonomic scope" value="Eukaryota"/>
</dbReference>
<dbReference type="KEGG" id="bpg:Bathy02g04680"/>
<evidence type="ECO:0000256" key="4">
    <source>
        <dbReference type="ARBA" id="ARBA00022679"/>
    </source>
</evidence>
<evidence type="ECO:0000259" key="8">
    <source>
        <dbReference type="Pfam" id="PF03828"/>
    </source>
</evidence>
<keyword evidence="4" id="KW-0808">Transferase</keyword>
<feature type="compositionally biased region" description="Gly residues" evidence="7">
    <location>
        <begin position="661"/>
        <end position="678"/>
    </location>
</feature>
<name>K8EBK3_9CHLO</name>
<dbReference type="InterPro" id="IPR045862">
    <property type="entry name" value="Trf4-like"/>
</dbReference>
<gene>
    <name evidence="10" type="ORF">Bathy02g04680</name>
</gene>
<evidence type="ECO:0000256" key="3">
    <source>
        <dbReference type="ARBA" id="ARBA00012388"/>
    </source>
</evidence>
<dbReference type="AlphaFoldDB" id="K8EBK3"/>
<evidence type="ECO:0000259" key="9">
    <source>
        <dbReference type="Pfam" id="PF22600"/>
    </source>
</evidence>
<dbReference type="PANTHER" id="PTHR23092">
    <property type="entry name" value="POLY(A) RNA POLYMERASE"/>
    <property type="match status" value="1"/>
</dbReference>
<feature type="compositionally biased region" description="Acidic residues" evidence="7">
    <location>
        <begin position="619"/>
        <end position="631"/>
    </location>
</feature>
<dbReference type="GO" id="GO:0003729">
    <property type="term" value="F:mRNA binding"/>
    <property type="evidence" value="ECO:0007669"/>
    <property type="project" value="TreeGrafter"/>
</dbReference>
<feature type="compositionally biased region" description="Basic residues" evidence="7">
    <location>
        <begin position="642"/>
        <end position="660"/>
    </location>
</feature>
<protein>
    <recommendedName>
        <fullName evidence="3">polynucleotide adenylyltransferase</fullName>
        <ecNumber evidence="3">2.7.7.19</ecNumber>
    </recommendedName>
</protein>
<dbReference type="GO" id="GO:1990817">
    <property type="term" value="F:poly(A) RNA polymerase activity"/>
    <property type="evidence" value="ECO:0007669"/>
    <property type="project" value="UniProtKB-EC"/>
</dbReference>
<feature type="region of interest" description="Disordered" evidence="7">
    <location>
        <begin position="506"/>
        <end position="687"/>
    </location>
</feature>
<dbReference type="InterPro" id="IPR002058">
    <property type="entry name" value="PAP_assoc"/>
</dbReference>
<evidence type="ECO:0000256" key="6">
    <source>
        <dbReference type="ARBA" id="ARBA00022842"/>
    </source>
</evidence>
<dbReference type="SUPFAM" id="SSF81631">
    <property type="entry name" value="PAP/OAS1 substrate-binding domain"/>
    <property type="match status" value="1"/>
</dbReference>
<feature type="region of interest" description="Disordered" evidence="7">
    <location>
        <begin position="40"/>
        <end position="65"/>
    </location>
</feature>
<feature type="compositionally biased region" description="Acidic residues" evidence="7">
    <location>
        <begin position="80"/>
        <end position="91"/>
    </location>
</feature>
<dbReference type="GO" id="GO:0046872">
    <property type="term" value="F:metal ion binding"/>
    <property type="evidence" value="ECO:0007669"/>
    <property type="project" value="UniProtKB-KW"/>
</dbReference>
<accession>K8EBK3</accession>
<dbReference type="STRING" id="41875.K8EBK3"/>
<organism evidence="10 11">
    <name type="scientific">Bathycoccus prasinos</name>
    <dbReference type="NCBI Taxonomy" id="41875"/>
    <lineage>
        <taxon>Eukaryota</taxon>
        <taxon>Viridiplantae</taxon>
        <taxon>Chlorophyta</taxon>
        <taxon>Mamiellophyceae</taxon>
        <taxon>Mamiellales</taxon>
        <taxon>Bathycoccaceae</taxon>
        <taxon>Bathycoccus</taxon>
    </lineage>
</organism>
<dbReference type="FunFam" id="3.30.460.10:FF:000006">
    <property type="entry name" value="non-canonical poly(A) RNA polymerase PAPD5"/>
    <property type="match status" value="1"/>
</dbReference>
<dbReference type="PANTHER" id="PTHR23092:SF15">
    <property type="entry name" value="INACTIVE NON-CANONICAL POLY(A) RNA POLYMERASE PROTEIN TRF4-2-RELATED"/>
    <property type="match status" value="1"/>
</dbReference>
<feature type="domain" description="PAP-associated" evidence="8">
    <location>
        <begin position="369"/>
        <end position="432"/>
    </location>
</feature>
<dbReference type="Proteomes" id="UP000198341">
    <property type="component" value="Chromosome 2"/>
</dbReference>
<comment type="cofactor">
    <cofactor evidence="1">
        <name>Mn(2+)</name>
        <dbReference type="ChEBI" id="CHEBI:29035"/>
    </cofactor>
</comment>
<keyword evidence="11" id="KW-1185">Reference proteome</keyword>
<evidence type="ECO:0000313" key="10">
    <source>
        <dbReference type="EMBL" id="CCO15214.1"/>
    </source>
</evidence>
<dbReference type="GeneID" id="19017581"/>
<evidence type="ECO:0000256" key="7">
    <source>
        <dbReference type="SAM" id="MobiDB-lite"/>
    </source>
</evidence>
<dbReference type="Pfam" id="PF03828">
    <property type="entry name" value="PAP_assoc"/>
    <property type="match status" value="1"/>
</dbReference>
<dbReference type="RefSeq" id="XP_007514974.1">
    <property type="nucleotide sequence ID" value="XM_007514912.1"/>
</dbReference>
<reference evidence="10 11" key="1">
    <citation type="submission" date="2011-10" db="EMBL/GenBank/DDBJ databases">
        <authorList>
            <person name="Genoscope - CEA"/>
        </authorList>
    </citation>
    <scope>NUCLEOTIDE SEQUENCE [LARGE SCALE GENOMIC DNA]</scope>
    <source>
        <strain evidence="10 11">RCC 1105</strain>
    </source>
</reference>
<evidence type="ECO:0000256" key="2">
    <source>
        <dbReference type="ARBA" id="ARBA00008593"/>
    </source>
</evidence>
<dbReference type="Pfam" id="PF22600">
    <property type="entry name" value="MTPAP-like_central"/>
    <property type="match status" value="1"/>
</dbReference>
<comment type="similarity">
    <text evidence="2">Belongs to the DNA polymerase type-B-like family.</text>
</comment>
<dbReference type="InterPro" id="IPR054708">
    <property type="entry name" value="MTPAP-like_central"/>
</dbReference>
<dbReference type="GO" id="GO:0005730">
    <property type="term" value="C:nucleolus"/>
    <property type="evidence" value="ECO:0007669"/>
    <property type="project" value="TreeGrafter"/>
</dbReference>
<dbReference type="EMBL" id="FO082277">
    <property type="protein sequence ID" value="CCO15214.1"/>
    <property type="molecule type" value="Genomic_DNA"/>
</dbReference>
<evidence type="ECO:0000256" key="5">
    <source>
        <dbReference type="ARBA" id="ARBA00022723"/>
    </source>
</evidence>
<dbReference type="InterPro" id="IPR043519">
    <property type="entry name" value="NT_sf"/>
</dbReference>
<evidence type="ECO:0000313" key="11">
    <source>
        <dbReference type="Proteomes" id="UP000198341"/>
    </source>
</evidence>
<keyword evidence="6" id="KW-0460">Magnesium</keyword>
<dbReference type="Gene3D" id="3.30.460.10">
    <property type="entry name" value="Beta Polymerase, domain 2"/>
    <property type="match status" value="1"/>
</dbReference>
<sequence>MAALNGNNALKNAPLYDQTVTFTHGGLGLGFGFTGGGSSNGGGGNGGFEVESQTTRIGGEKRRVESLNVERATGLGGDFIDVEEEEYEDEDKEQHLMTMKKREENEREEEKRKERDLLAGKREGNVGNDNDDRNNDRNKNDNSSGEDPLWSPRGTAQRLRNLKSPLVRLHGEIVDFCRFLEPTEEEEKSRLAAVERVREAVMTIWPSSRFEVHGSFATKMYLPSSDVDAVILDSGAKSPAVCLKALALYLARRGEATNIQLISKARVPIVKFEETKSGVQFDVSFDVANGPASAEIVKRNTRRFPALRPLTTVLKCFLSQRGLNEVYSGGIGSYALLCMIMTFLQLRESIEASEWAGERGREDASEGCLGTLLIDFFELYGRKLNAEEIGISCGDADKTTSTNRFFVKSEKNFYDERRPFLLSIQDPQDPENDLGRNSYAWRSVKAAFEHAFTVITAPVGASKEIFLLGRIVKMDTEMMKHRAAPKETGAIRGVFSDFQNFVEANKERRAGVTPRQNASKKKKQGGVAKAQPKTKDVAAEDPTNEKKRGRWEKNDSSSSEEEEGALEMKGTMIANKKRKSSKDPNAPLFEVISVDSSSSSSSSEEEEKNLEDAVNAYSEDAEEEEEDDDDDRGGANPPRKQQQPKKRKYAKKKSTTKSRGRGSGGRGGGRGGRGGRGGYFSNKRTSS</sequence>
<dbReference type="SUPFAM" id="SSF81301">
    <property type="entry name" value="Nucleotidyltransferase"/>
    <property type="match status" value="1"/>
</dbReference>
<keyword evidence="5" id="KW-0479">Metal-binding</keyword>
<dbReference type="EC" id="2.7.7.19" evidence="3"/>
<dbReference type="CDD" id="cd05402">
    <property type="entry name" value="NT_PAP_TUTase"/>
    <property type="match status" value="1"/>
</dbReference>
<feature type="compositionally biased region" description="Basic and acidic residues" evidence="7">
    <location>
        <begin position="92"/>
        <end position="140"/>
    </location>
</feature>
<feature type="region of interest" description="Disordered" evidence="7">
    <location>
        <begin position="80"/>
        <end position="155"/>
    </location>
</feature>
<dbReference type="OrthoDB" id="273917at2759"/>
<feature type="domain" description="Poly(A) RNA polymerase mitochondrial-like central palm" evidence="9">
    <location>
        <begin position="169"/>
        <end position="291"/>
    </location>
</feature>
<dbReference type="GO" id="GO:0031499">
    <property type="term" value="C:TRAMP complex"/>
    <property type="evidence" value="ECO:0007669"/>
    <property type="project" value="TreeGrafter"/>
</dbReference>
<dbReference type="GO" id="GO:0031123">
    <property type="term" value="P:RNA 3'-end processing"/>
    <property type="evidence" value="ECO:0007669"/>
    <property type="project" value="TreeGrafter"/>
</dbReference>
<proteinExistence type="inferred from homology"/>